<proteinExistence type="predicted"/>
<accession>A0ABX0JLD2</accession>
<comment type="caution">
    <text evidence="1">The sequence shown here is derived from an EMBL/GenBank/DDBJ whole genome shotgun (WGS) entry which is preliminary data.</text>
</comment>
<dbReference type="EMBL" id="WOTB01000003">
    <property type="protein sequence ID" value="NHN83637.1"/>
    <property type="molecule type" value="Genomic_DNA"/>
</dbReference>
<organism evidence="1 2">
    <name type="scientific">Acetobacter musti</name>
    <dbReference type="NCBI Taxonomy" id="864732"/>
    <lineage>
        <taxon>Bacteria</taxon>
        <taxon>Pseudomonadati</taxon>
        <taxon>Pseudomonadota</taxon>
        <taxon>Alphaproteobacteria</taxon>
        <taxon>Acetobacterales</taxon>
        <taxon>Acetobacteraceae</taxon>
        <taxon>Acetobacter</taxon>
    </lineage>
</organism>
<protein>
    <submittedName>
        <fullName evidence="1">Uncharacterized protein</fullName>
    </submittedName>
</protein>
<dbReference type="RefSeq" id="WP_173582076.1">
    <property type="nucleotide sequence ID" value="NZ_WOTB01000003.1"/>
</dbReference>
<evidence type="ECO:0000313" key="2">
    <source>
        <dbReference type="Proteomes" id="UP000635278"/>
    </source>
</evidence>
<evidence type="ECO:0000313" key="1">
    <source>
        <dbReference type="EMBL" id="NHN83637.1"/>
    </source>
</evidence>
<name>A0ABX0JLD2_9PROT</name>
<dbReference type="Proteomes" id="UP000635278">
    <property type="component" value="Unassembled WGS sequence"/>
</dbReference>
<gene>
    <name evidence="1" type="ORF">GOB93_03155</name>
</gene>
<sequence>MSKTAVAVRPETVPLYPNRDEHLLGLISQFLSMADAFDEAAAHYRSEGFIAPADAWAAIAAGFHDQAENLRKSLCHRHQDS</sequence>
<reference evidence="1 2" key="1">
    <citation type="journal article" date="2020" name="Int. J. Syst. Evol. Microbiol.">
        <title>Novel acetic acid bacteria from cider fermentations: Acetobacter conturbans sp. nov. and Acetobacter fallax sp. nov.</title>
        <authorList>
            <person name="Sombolestani A.S."/>
            <person name="Cleenwerck I."/>
            <person name="Cnockaert M."/>
            <person name="Borremans W."/>
            <person name="Wieme A.D."/>
            <person name="De Vuyst L."/>
            <person name="Vandamme P."/>
        </authorList>
    </citation>
    <scope>NUCLEOTIDE SEQUENCE [LARGE SCALE GENOMIC DNA]</scope>
    <source>
        <strain evidence="1 2">LMG 30640</strain>
    </source>
</reference>
<keyword evidence="2" id="KW-1185">Reference proteome</keyword>